<evidence type="ECO:0000313" key="2">
    <source>
        <dbReference type="EMBL" id="MDZ5660393.1"/>
    </source>
</evidence>
<feature type="domain" description="HTH luxR-type" evidence="1">
    <location>
        <begin position="263"/>
        <end position="315"/>
    </location>
</feature>
<sequence>MTGRDDAVWLDERHRSLLVEVLRSRSSSLAELTRPDLGGDVLTSLHRLRDAGFVEIDGDVVTAVPPDAAVAGVATAALGRQRESLAALTRLVRQLPSMSRAWDMGQTPHDYDVRGEVIEGDERATQRWASVTQQRPPLDPGVAYGHFDPVHEQLLPHLAAAGAASQEAGARMRVILPADQLGDTANREACDTLVASGVDVRLATTVPTWLYVDSGVMAGIPLRWGAPGPHGFVLVYDPALIDAVGSIFDRWWTSATPWPMEPAGWLPVMRLLARGRTDEQVAAILGMGVRTVRRRIAEAMTHFGVSSRFELGMHWAQRSRPHNHVALDLDMGQLPARPVDRPAQSLP</sequence>
<protein>
    <submittedName>
        <fullName evidence="2">LuxR C-terminal-related transcriptional regulator</fullName>
    </submittedName>
</protein>
<organism evidence="2 3">
    <name type="scientific">Nocardioides renjunii</name>
    <dbReference type="NCBI Taxonomy" id="3095075"/>
    <lineage>
        <taxon>Bacteria</taxon>
        <taxon>Bacillati</taxon>
        <taxon>Actinomycetota</taxon>
        <taxon>Actinomycetes</taxon>
        <taxon>Propionibacteriales</taxon>
        <taxon>Nocardioidaceae</taxon>
        <taxon>Nocardioides</taxon>
    </lineage>
</organism>
<dbReference type="SUPFAM" id="SSF46894">
    <property type="entry name" value="C-terminal effector domain of the bipartite response regulators"/>
    <property type="match status" value="1"/>
</dbReference>
<accession>A0ABU5K616</accession>
<name>A0ABU5K616_9ACTN</name>
<dbReference type="EMBL" id="JAXQPW010000001">
    <property type="protein sequence ID" value="MDZ5660393.1"/>
    <property type="molecule type" value="Genomic_DNA"/>
</dbReference>
<reference evidence="2 3" key="1">
    <citation type="submission" date="2023-11" db="EMBL/GenBank/DDBJ databases">
        <title>Novel species in genus Nocardioides.</title>
        <authorList>
            <person name="Zhou H."/>
        </authorList>
    </citation>
    <scope>NUCLEOTIDE SEQUENCE [LARGE SCALE GENOMIC DNA]</scope>
    <source>
        <strain evidence="2 3">S-58</strain>
    </source>
</reference>
<proteinExistence type="predicted"/>
<evidence type="ECO:0000259" key="1">
    <source>
        <dbReference type="SMART" id="SM00421"/>
    </source>
</evidence>
<dbReference type="Gene3D" id="1.10.10.10">
    <property type="entry name" value="Winged helix-like DNA-binding domain superfamily/Winged helix DNA-binding domain"/>
    <property type="match status" value="1"/>
</dbReference>
<dbReference type="InterPro" id="IPR016032">
    <property type="entry name" value="Sig_transdc_resp-reg_C-effctor"/>
</dbReference>
<evidence type="ECO:0000313" key="3">
    <source>
        <dbReference type="Proteomes" id="UP001291999"/>
    </source>
</evidence>
<keyword evidence="3" id="KW-1185">Reference proteome</keyword>
<dbReference type="Proteomes" id="UP001291999">
    <property type="component" value="Unassembled WGS sequence"/>
</dbReference>
<comment type="caution">
    <text evidence="2">The sequence shown here is derived from an EMBL/GenBank/DDBJ whole genome shotgun (WGS) entry which is preliminary data.</text>
</comment>
<dbReference type="InterPro" id="IPR000792">
    <property type="entry name" value="Tscrpt_reg_LuxR_C"/>
</dbReference>
<dbReference type="RefSeq" id="WP_172265772.1">
    <property type="nucleotide sequence ID" value="NZ_JAXQPW010000001.1"/>
</dbReference>
<gene>
    <name evidence="2" type="ORF">SFC79_01340</name>
</gene>
<dbReference type="InterPro" id="IPR036388">
    <property type="entry name" value="WH-like_DNA-bd_sf"/>
</dbReference>
<dbReference type="SMART" id="SM00421">
    <property type="entry name" value="HTH_LUXR"/>
    <property type="match status" value="1"/>
</dbReference>